<evidence type="ECO:0000256" key="5">
    <source>
        <dbReference type="ARBA" id="ARBA00022692"/>
    </source>
</evidence>
<evidence type="ECO:0000256" key="8">
    <source>
        <dbReference type="ARBA" id="ARBA00023065"/>
    </source>
</evidence>
<organism evidence="13 14">
    <name type="scientific">Cellulomonas bogoriensis 69B4 = DSM 16987</name>
    <dbReference type="NCBI Taxonomy" id="1386082"/>
    <lineage>
        <taxon>Bacteria</taxon>
        <taxon>Bacillati</taxon>
        <taxon>Actinomycetota</taxon>
        <taxon>Actinomycetes</taxon>
        <taxon>Micrococcales</taxon>
        <taxon>Cellulomonadaceae</taxon>
        <taxon>Cellulomonas</taxon>
    </lineage>
</organism>
<keyword evidence="8" id="KW-0406">Ion transport</keyword>
<dbReference type="PANTHER" id="PTHR46157:SF4">
    <property type="entry name" value="K(+) EFFLUX ANTIPORTER 3, CHLOROPLASTIC"/>
    <property type="match status" value="1"/>
</dbReference>
<evidence type="ECO:0000259" key="12">
    <source>
        <dbReference type="PROSITE" id="PS51202"/>
    </source>
</evidence>
<dbReference type="Pfam" id="PF02254">
    <property type="entry name" value="TrkA_N"/>
    <property type="match status" value="1"/>
</dbReference>
<dbReference type="GO" id="GO:1902600">
    <property type="term" value="P:proton transmembrane transport"/>
    <property type="evidence" value="ECO:0007669"/>
    <property type="project" value="InterPro"/>
</dbReference>
<dbReference type="GO" id="GO:0006813">
    <property type="term" value="P:potassium ion transport"/>
    <property type="evidence" value="ECO:0007669"/>
    <property type="project" value="UniProtKB-KW"/>
</dbReference>
<accession>A0A0A0BYV5</accession>
<evidence type="ECO:0000256" key="10">
    <source>
        <dbReference type="SAM" id="Phobius"/>
    </source>
</evidence>
<feature type="transmembrane region" description="Helical" evidence="10">
    <location>
        <begin position="295"/>
        <end position="317"/>
    </location>
</feature>
<evidence type="ECO:0000256" key="7">
    <source>
        <dbReference type="ARBA" id="ARBA00022989"/>
    </source>
</evidence>
<dbReference type="AlphaFoldDB" id="A0A0A0BYV5"/>
<reference evidence="13 14" key="1">
    <citation type="submission" date="2013-08" db="EMBL/GenBank/DDBJ databases">
        <title>Genome sequencing of Cellulomonas bogoriensis 69B4.</title>
        <authorList>
            <person name="Chen F."/>
            <person name="Li Y."/>
            <person name="Wang G."/>
        </authorList>
    </citation>
    <scope>NUCLEOTIDE SEQUENCE [LARGE SCALE GENOMIC DNA]</scope>
    <source>
        <strain evidence="13 14">69B4</strain>
    </source>
</reference>
<evidence type="ECO:0000256" key="3">
    <source>
        <dbReference type="ARBA" id="ARBA00022449"/>
    </source>
</evidence>
<dbReference type="InterPro" id="IPR006037">
    <property type="entry name" value="RCK_C"/>
</dbReference>
<keyword evidence="5 10" id="KW-0812">Transmembrane</keyword>
<feature type="transmembrane region" description="Helical" evidence="10">
    <location>
        <begin position="55"/>
        <end position="74"/>
    </location>
</feature>
<feature type="transmembrane region" description="Helical" evidence="10">
    <location>
        <begin position="357"/>
        <end position="374"/>
    </location>
</feature>
<dbReference type="Gene3D" id="1.20.1530.20">
    <property type="match status" value="1"/>
</dbReference>
<dbReference type="GO" id="GO:0012505">
    <property type="term" value="C:endomembrane system"/>
    <property type="evidence" value="ECO:0007669"/>
    <property type="project" value="UniProtKB-SubCell"/>
</dbReference>
<dbReference type="Pfam" id="PF00999">
    <property type="entry name" value="Na_H_Exchanger"/>
    <property type="match status" value="1"/>
</dbReference>
<keyword evidence="4" id="KW-0633">Potassium transport</keyword>
<feature type="domain" description="RCK N-terminal" evidence="11">
    <location>
        <begin position="409"/>
        <end position="526"/>
    </location>
</feature>
<keyword evidence="7 10" id="KW-1133">Transmembrane helix</keyword>
<feature type="transmembrane region" description="Helical" evidence="10">
    <location>
        <begin position="6"/>
        <end position="24"/>
    </location>
</feature>
<feature type="transmembrane region" description="Helical" evidence="10">
    <location>
        <begin position="237"/>
        <end position="254"/>
    </location>
</feature>
<dbReference type="InterPro" id="IPR006153">
    <property type="entry name" value="Cation/H_exchanger_TM"/>
</dbReference>
<keyword evidence="9 10" id="KW-0472">Membrane</keyword>
<evidence type="ECO:0000256" key="4">
    <source>
        <dbReference type="ARBA" id="ARBA00022538"/>
    </source>
</evidence>
<keyword evidence="2" id="KW-0813">Transport</keyword>
<feature type="transmembrane region" description="Helical" evidence="10">
    <location>
        <begin position="86"/>
        <end position="105"/>
    </location>
</feature>
<dbReference type="RefSeq" id="WP_198026019.1">
    <property type="nucleotide sequence ID" value="NZ_AXCZ01000087.1"/>
</dbReference>
<feature type="transmembrane region" description="Helical" evidence="10">
    <location>
        <begin position="31"/>
        <end position="49"/>
    </location>
</feature>
<dbReference type="InterPro" id="IPR038770">
    <property type="entry name" value="Na+/solute_symporter_sf"/>
</dbReference>
<comment type="subcellular location">
    <subcellularLocation>
        <location evidence="1">Endomembrane system</location>
        <topology evidence="1">Multi-pass membrane protein</topology>
    </subcellularLocation>
</comment>
<evidence type="ECO:0000256" key="1">
    <source>
        <dbReference type="ARBA" id="ARBA00004127"/>
    </source>
</evidence>
<dbReference type="PANTHER" id="PTHR46157">
    <property type="entry name" value="K(+) EFFLUX ANTIPORTER 3, CHLOROPLASTIC"/>
    <property type="match status" value="1"/>
</dbReference>
<sequence length="663" mass="69794">MDLLPQILLMLGLAVVATVVLHRLHVPSTIGYLLVGVLLGPGTIGPVIDRDDIEALAEFGIVFLLFTIGLSFSLPELRSLRRQVPLLGTGQVVLSTAVVMGIAWLGGLGPAAAFVVGAVFAQSSTTIISRQLTEQGEENSRPGRLGVAMSVFQDVTAVPFLVIIPVLGTTTGAVALGAELGTALGLAALAVLVVFVLGRRLLGPLFRFVARRHSAELFTLTVLLVVLASAWTTSALGLSLAFGAFLAGMTLGETEFRHQVESSIRPFRDVLLGLFFIAIGMLFDPSVFPGIWHWALLGAVGLVAVKVVLVAVLAHAFGLDRQAAARTGLLLGVGGEFGLALLAIALTSGAIDSTLNQVGLTAVLLSMVMGTFLIRFNRPLASMITGATPRTRRDRDEGELSLPAPVDLSGHVVVCGFGRIGQGVVGFLRAEGQPYVAVDLDAERVRVARAAGEPVFFADAGQPDVLDALGVARARLVVVAHDDVSSALTLLAHLRTVRPDLPVMVRTRDETHVQALRAAGAFEVVPETLEAGLAMASQVLVQLDVPVARVVRHVQEQRTGRYRLVRELFPGEGLTEDRELPGGARLRPLTVSAVAGGVGLSIADVEQVGVTVAALLRAGERLVNPGEAARLHADDVLVLHGDVDALHRAEALIKDGRQDPRPG</sequence>
<comment type="caution">
    <text evidence="13">The sequence shown here is derived from an EMBL/GenBank/DDBJ whole genome shotgun (WGS) entry which is preliminary data.</text>
</comment>
<evidence type="ECO:0000256" key="6">
    <source>
        <dbReference type="ARBA" id="ARBA00022958"/>
    </source>
</evidence>
<evidence type="ECO:0000256" key="2">
    <source>
        <dbReference type="ARBA" id="ARBA00022448"/>
    </source>
</evidence>
<dbReference type="GO" id="GO:0008324">
    <property type="term" value="F:monoatomic cation transmembrane transporter activity"/>
    <property type="evidence" value="ECO:0007669"/>
    <property type="project" value="InterPro"/>
</dbReference>
<dbReference type="FunFam" id="3.40.50.720:FF:000036">
    <property type="entry name" value="Glutathione-regulated potassium-efflux system protein KefB"/>
    <property type="match status" value="1"/>
</dbReference>
<proteinExistence type="predicted"/>
<evidence type="ECO:0000313" key="14">
    <source>
        <dbReference type="Proteomes" id="UP000054314"/>
    </source>
</evidence>
<feature type="transmembrane region" description="Helical" evidence="10">
    <location>
        <begin position="266"/>
        <end position="283"/>
    </location>
</feature>
<feature type="domain" description="RCK C-terminal" evidence="12">
    <location>
        <begin position="574"/>
        <end position="655"/>
    </location>
</feature>
<evidence type="ECO:0000259" key="11">
    <source>
        <dbReference type="PROSITE" id="PS51201"/>
    </source>
</evidence>
<dbReference type="InterPro" id="IPR003148">
    <property type="entry name" value="RCK_N"/>
</dbReference>
<keyword evidence="6" id="KW-0630">Potassium</keyword>
<evidence type="ECO:0000256" key="9">
    <source>
        <dbReference type="ARBA" id="ARBA00023136"/>
    </source>
</evidence>
<feature type="transmembrane region" description="Helical" evidence="10">
    <location>
        <begin position="329"/>
        <end position="351"/>
    </location>
</feature>
<feature type="transmembrane region" description="Helical" evidence="10">
    <location>
        <begin position="145"/>
        <end position="168"/>
    </location>
</feature>
<dbReference type="InterPro" id="IPR036721">
    <property type="entry name" value="RCK_C_sf"/>
</dbReference>
<name>A0A0A0BYV5_9CELL</name>
<dbReference type="Proteomes" id="UP000054314">
    <property type="component" value="Unassembled WGS sequence"/>
</dbReference>
<keyword evidence="14" id="KW-1185">Reference proteome</keyword>
<feature type="transmembrane region" description="Helical" evidence="10">
    <location>
        <begin position="180"/>
        <end position="202"/>
    </location>
</feature>
<dbReference type="GO" id="GO:0015297">
    <property type="term" value="F:antiporter activity"/>
    <property type="evidence" value="ECO:0007669"/>
    <property type="project" value="UniProtKB-KW"/>
</dbReference>
<dbReference type="GO" id="GO:0005886">
    <property type="term" value="C:plasma membrane"/>
    <property type="evidence" value="ECO:0007669"/>
    <property type="project" value="TreeGrafter"/>
</dbReference>
<keyword evidence="3" id="KW-0050">Antiport</keyword>
<evidence type="ECO:0000313" key="13">
    <source>
        <dbReference type="EMBL" id="KGM12872.1"/>
    </source>
</evidence>
<dbReference type="PROSITE" id="PS51202">
    <property type="entry name" value="RCK_C"/>
    <property type="match status" value="1"/>
</dbReference>
<gene>
    <name evidence="13" type="ORF">N869_01195</name>
</gene>
<dbReference type="SUPFAM" id="SSF116726">
    <property type="entry name" value="TrkA C-terminal domain-like"/>
    <property type="match status" value="1"/>
</dbReference>
<dbReference type="Gene3D" id="3.40.50.720">
    <property type="entry name" value="NAD(P)-binding Rossmann-like Domain"/>
    <property type="match status" value="1"/>
</dbReference>
<dbReference type="SUPFAM" id="SSF51735">
    <property type="entry name" value="NAD(P)-binding Rossmann-fold domains"/>
    <property type="match status" value="1"/>
</dbReference>
<dbReference type="Gene3D" id="3.30.70.1450">
    <property type="entry name" value="Regulator of K+ conductance, C-terminal domain"/>
    <property type="match status" value="1"/>
</dbReference>
<dbReference type="PROSITE" id="PS51201">
    <property type="entry name" value="RCK_N"/>
    <property type="match status" value="1"/>
</dbReference>
<dbReference type="InterPro" id="IPR036291">
    <property type="entry name" value="NAD(P)-bd_dom_sf"/>
</dbReference>
<protein>
    <submittedName>
        <fullName evidence="13">Sodium:proton exchanger</fullName>
    </submittedName>
</protein>
<dbReference type="EMBL" id="AXCZ01000087">
    <property type="protein sequence ID" value="KGM12872.1"/>
    <property type="molecule type" value="Genomic_DNA"/>
</dbReference>